<dbReference type="Proteomes" id="UP001524940">
    <property type="component" value="Unassembled WGS sequence"/>
</dbReference>
<protein>
    <submittedName>
        <fullName evidence="2">Uncharacterized protein</fullName>
    </submittedName>
</protein>
<dbReference type="PROSITE" id="PS51257">
    <property type="entry name" value="PROKAR_LIPOPROTEIN"/>
    <property type="match status" value="1"/>
</dbReference>
<feature type="compositionally biased region" description="Basic residues" evidence="1">
    <location>
        <begin position="62"/>
        <end position="72"/>
    </location>
</feature>
<name>A0ABT1XZG4_LACLE</name>
<dbReference type="EMBL" id="QOCY01000042">
    <property type="protein sequence ID" value="MCR5971076.1"/>
    <property type="molecule type" value="Genomic_DNA"/>
</dbReference>
<feature type="region of interest" description="Disordered" evidence="1">
    <location>
        <begin position="62"/>
        <end position="87"/>
    </location>
</feature>
<evidence type="ECO:0000313" key="2">
    <source>
        <dbReference type="EMBL" id="MCR5971076.1"/>
    </source>
</evidence>
<reference evidence="2 3" key="1">
    <citation type="submission" date="2018-07" db="EMBL/GenBank/DDBJ databases">
        <title>Genome sequencing and assembly of Lactobacillus leichmannii.</title>
        <authorList>
            <person name="Rong J.-C."/>
            <person name="Li M.-Y."/>
            <person name="Zhang Q.-F."/>
            <person name="Chi N.-Y."/>
        </authorList>
    </citation>
    <scope>NUCLEOTIDE SEQUENCE [LARGE SCALE GENOMIC DNA]</scope>
    <source>
        <strain evidence="2 3">JCM 1148</strain>
    </source>
</reference>
<gene>
    <name evidence="2" type="ORF">DS743_04450</name>
</gene>
<evidence type="ECO:0000256" key="1">
    <source>
        <dbReference type="SAM" id="MobiDB-lite"/>
    </source>
</evidence>
<keyword evidence="3" id="KW-1185">Reference proteome</keyword>
<comment type="caution">
    <text evidence="2">The sequence shown here is derived from an EMBL/GenBank/DDBJ whole genome shotgun (WGS) entry which is preliminary data.</text>
</comment>
<evidence type="ECO:0000313" key="3">
    <source>
        <dbReference type="Proteomes" id="UP001524940"/>
    </source>
</evidence>
<proteinExistence type="predicted"/>
<accession>A0ABT1XZG4</accession>
<sequence>MIVGIGRIKLKKGLAFSAAFMAIACLFKDGQPVAAASEKLSTKVIDGKKNYGIYSSLKQVRSRPARARRKRPSWSGSLARRWPLLKN</sequence>
<organism evidence="2 3">
    <name type="scientific">Lactobacillus leichmannii</name>
    <dbReference type="NCBI Taxonomy" id="28039"/>
    <lineage>
        <taxon>Bacteria</taxon>
        <taxon>Bacillati</taxon>
        <taxon>Bacillota</taxon>
        <taxon>Bacilli</taxon>
        <taxon>Lactobacillales</taxon>
        <taxon>Lactobacillaceae</taxon>
        <taxon>Lactobacillus</taxon>
    </lineage>
</organism>